<dbReference type="InterPro" id="IPR012340">
    <property type="entry name" value="NA-bd_OB-fold"/>
</dbReference>
<gene>
    <name evidence="2" type="ORF">FDP41_002497</name>
</gene>
<dbReference type="AlphaFoldDB" id="A0A6A5BNN1"/>
<accession>A0A6A5BNN1</accession>
<dbReference type="Gene3D" id="2.40.50.140">
    <property type="entry name" value="Nucleic acid-binding proteins"/>
    <property type="match status" value="1"/>
</dbReference>
<dbReference type="EMBL" id="VFQX01000029">
    <property type="protein sequence ID" value="KAF0978677.1"/>
    <property type="molecule type" value="Genomic_DNA"/>
</dbReference>
<feature type="compositionally biased region" description="Basic residues" evidence="1">
    <location>
        <begin position="8"/>
        <end position="17"/>
    </location>
</feature>
<evidence type="ECO:0000256" key="1">
    <source>
        <dbReference type="SAM" id="MobiDB-lite"/>
    </source>
</evidence>
<evidence type="ECO:0008006" key="4">
    <source>
        <dbReference type="Google" id="ProtNLM"/>
    </source>
</evidence>
<comment type="caution">
    <text evidence="2">The sequence shown here is derived from an EMBL/GenBank/DDBJ whole genome shotgun (WGS) entry which is preliminary data.</text>
</comment>
<dbReference type="OrthoDB" id="10407949at2759"/>
<dbReference type="VEuPathDB" id="AmoebaDB:FDP41_002497"/>
<evidence type="ECO:0000313" key="2">
    <source>
        <dbReference type="EMBL" id="KAF0978677.1"/>
    </source>
</evidence>
<evidence type="ECO:0000313" key="3">
    <source>
        <dbReference type="Proteomes" id="UP000444721"/>
    </source>
</evidence>
<dbReference type="Proteomes" id="UP000444721">
    <property type="component" value="Unassembled WGS sequence"/>
</dbReference>
<proteinExistence type="predicted"/>
<dbReference type="RefSeq" id="XP_044563390.1">
    <property type="nucleotide sequence ID" value="XM_044705697.1"/>
</dbReference>
<feature type="region of interest" description="Disordered" evidence="1">
    <location>
        <begin position="1"/>
        <end position="31"/>
    </location>
</feature>
<protein>
    <recommendedName>
        <fullName evidence="4">S1-like domain-containing protein</fullName>
    </recommendedName>
</protein>
<dbReference type="VEuPathDB" id="AmoebaDB:NfTy_041240"/>
<name>A0A6A5BNN1_NAEFO</name>
<organism evidence="2 3">
    <name type="scientific">Naegleria fowleri</name>
    <name type="common">Brain eating amoeba</name>
    <dbReference type="NCBI Taxonomy" id="5763"/>
    <lineage>
        <taxon>Eukaryota</taxon>
        <taxon>Discoba</taxon>
        <taxon>Heterolobosea</taxon>
        <taxon>Tetramitia</taxon>
        <taxon>Eutetramitia</taxon>
        <taxon>Vahlkampfiidae</taxon>
        <taxon>Naegleria</taxon>
    </lineage>
</organism>
<dbReference type="VEuPathDB" id="AmoebaDB:NF0074550"/>
<dbReference type="SUPFAM" id="SSF50249">
    <property type="entry name" value="Nucleic acid-binding proteins"/>
    <property type="match status" value="1"/>
</dbReference>
<dbReference type="GeneID" id="68109715"/>
<sequence>MSSSLNKKSMKRIRRNMHPKDTQSSPPLREEPDQVYGTVVNVINPISVMECVYHKDYGTNETLRCVFRGNGRKPIYFQVGEVLLLHLREGMHNSFECADVLHRYKKEELEILKQRKQFPNYLHYDSKFDRALFSQLEKKDFTFMDLTFQVAKKMTVNSTI</sequence>
<keyword evidence="3" id="KW-1185">Reference proteome</keyword>
<reference evidence="2 3" key="1">
    <citation type="journal article" date="2019" name="Sci. Rep.">
        <title>Nanopore sequencing improves the draft genome of the human pathogenic amoeba Naegleria fowleri.</title>
        <authorList>
            <person name="Liechti N."/>
            <person name="Schurch N."/>
            <person name="Bruggmann R."/>
            <person name="Wittwer M."/>
        </authorList>
    </citation>
    <scope>NUCLEOTIDE SEQUENCE [LARGE SCALE GENOMIC DNA]</scope>
    <source>
        <strain evidence="2 3">ATCC 30894</strain>
    </source>
</reference>